<sequence length="108" mass="12143">MPRDHSNHQDTLTLFSLSLFMRLGALRTDAFQALKILVVENQVWQSMWDKQHSNKVFQNQPSVSGFKISLQQKMDFGVDVLSDPVGPLKGTDGLKLPLLDCEMGLIEA</sequence>
<comment type="caution">
    <text evidence="1">The sequence shown here is derived from an EMBL/GenBank/DDBJ whole genome shotgun (WGS) entry which is preliminary data.</text>
</comment>
<evidence type="ECO:0000313" key="2">
    <source>
        <dbReference type="Proteomes" id="UP001497382"/>
    </source>
</evidence>
<protein>
    <submittedName>
        <fullName evidence="1">Uncharacterized protein</fullName>
    </submittedName>
</protein>
<name>A0AAV2AR18_9ARAC</name>
<keyword evidence="2" id="KW-1185">Reference proteome</keyword>
<reference evidence="1 2" key="1">
    <citation type="submission" date="2024-04" db="EMBL/GenBank/DDBJ databases">
        <authorList>
            <person name="Rising A."/>
            <person name="Reimegard J."/>
            <person name="Sonavane S."/>
            <person name="Akerstrom W."/>
            <person name="Nylinder S."/>
            <person name="Hedman E."/>
            <person name="Kallberg Y."/>
        </authorList>
    </citation>
    <scope>NUCLEOTIDE SEQUENCE [LARGE SCALE GENOMIC DNA]</scope>
</reference>
<accession>A0AAV2AR18</accession>
<dbReference type="EMBL" id="CAXIEN010000201">
    <property type="protein sequence ID" value="CAL1286272.1"/>
    <property type="molecule type" value="Genomic_DNA"/>
</dbReference>
<gene>
    <name evidence="1" type="ORF">LARSCL_LOCUS14151</name>
</gene>
<proteinExistence type="predicted"/>
<dbReference type="AlphaFoldDB" id="A0AAV2AR18"/>
<evidence type="ECO:0000313" key="1">
    <source>
        <dbReference type="EMBL" id="CAL1286272.1"/>
    </source>
</evidence>
<organism evidence="1 2">
    <name type="scientific">Larinioides sclopetarius</name>
    <dbReference type="NCBI Taxonomy" id="280406"/>
    <lineage>
        <taxon>Eukaryota</taxon>
        <taxon>Metazoa</taxon>
        <taxon>Ecdysozoa</taxon>
        <taxon>Arthropoda</taxon>
        <taxon>Chelicerata</taxon>
        <taxon>Arachnida</taxon>
        <taxon>Araneae</taxon>
        <taxon>Araneomorphae</taxon>
        <taxon>Entelegynae</taxon>
        <taxon>Araneoidea</taxon>
        <taxon>Araneidae</taxon>
        <taxon>Larinioides</taxon>
    </lineage>
</organism>
<dbReference type="Proteomes" id="UP001497382">
    <property type="component" value="Unassembled WGS sequence"/>
</dbReference>